<dbReference type="CDD" id="cd01679">
    <property type="entry name" value="RNR_I"/>
    <property type="match status" value="1"/>
</dbReference>
<evidence type="ECO:0000259" key="8">
    <source>
        <dbReference type="Pfam" id="PF02867"/>
    </source>
</evidence>
<comment type="catalytic activity">
    <reaction evidence="6">
        <text>a 2'-deoxyribonucleoside 5'-diphosphate + [thioredoxin]-disulfide + H2O = a ribonucleoside 5'-diphosphate + [thioredoxin]-dithiol</text>
        <dbReference type="Rhea" id="RHEA:23252"/>
        <dbReference type="Rhea" id="RHEA-COMP:10698"/>
        <dbReference type="Rhea" id="RHEA-COMP:10700"/>
        <dbReference type="ChEBI" id="CHEBI:15377"/>
        <dbReference type="ChEBI" id="CHEBI:29950"/>
        <dbReference type="ChEBI" id="CHEBI:50058"/>
        <dbReference type="ChEBI" id="CHEBI:57930"/>
        <dbReference type="ChEBI" id="CHEBI:73316"/>
        <dbReference type="EC" id="1.17.4.1"/>
    </reaction>
</comment>
<dbReference type="AlphaFoldDB" id="C5DY80"/>
<keyword evidence="10" id="KW-1185">Reference proteome</keyword>
<dbReference type="EMBL" id="CU928178">
    <property type="protein sequence ID" value="CAR28741.1"/>
    <property type="molecule type" value="Genomic_DNA"/>
</dbReference>
<evidence type="ECO:0000313" key="9">
    <source>
        <dbReference type="EMBL" id="CAR28741.1"/>
    </source>
</evidence>
<dbReference type="InParanoid" id="C5DY80"/>
<dbReference type="GO" id="GO:0004748">
    <property type="term" value="F:ribonucleoside-diphosphate reductase activity, thioredoxin disulfide as acceptor"/>
    <property type="evidence" value="ECO:0007669"/>
    <property type="project" value="UniProtKB-EC"/>
</dbReference>
<protein>
    <recommendedName>
        <fullName evidence="2 6">Ribonucleoside-diphosphate reductase</fullName>
        <ecNumber evidence="2 6">1.17.4.1</ecNumber>
    </recommendedName>
</protein>
<evidence type="ECO:0000313" key="10">
    <source>
        <dbReference type="Proteomes" id="UP000008536"/>
    </source>
</evidence>
<accession>C5DY80</accession>
<keyword evidence="3 6" id="KW-0560">Oxidoreductase</keyword>
<dbReference type="UniPathway" id="UPA00326"/>
<dbReference type="NCBIfam" id="TIGR02506">
    <property type="entry name" value="NrdE_NrdA"/>
    <property type="match status" value="1"/>
</dbReference>
<dbReference type="RefSeq" id="XP_002497674.1">
    <property type="nucleotide sequence ID" value="XM_002497629.1"/>
</dbReference>
<dbReference type="PRINTS" id="PR01183">
    <property type="entry name" value="RIBORDTASEM1"/>
</dbReference>
<dbReference type="HOGENOM" id="CLU_000404_1_0_1"/>
<keyword evidence="4 6" id="KW-0215">Deoxyribonucleotide synthesis</keyword>
<dbReference type="Pfam" id="PF02867">
    <property type="entry name" value="Ribonuc_red_lgC"/>
    <property type="match status" value="1"/>
</dbReference>
<name>C5DY80_ZYGRC</name>
<dbReference type="InterPro" id="IPR000788">
    <property type="entry name" value="RNR_lg_C"/>
</dbReference>
<evidence type="ECO:0000256" key="1">
    <source>
        <dbReference type="ARBA" id="ARBA00010406"/>
    </source>
</evidence>
<gene>
    <name evidence="9" type="ordered locus">ZYRO0F10956g</name>
</gene>
<dbReference type="PANTHER" id="PTHR11573">
    <property type="entry name" value="RIBONUCLEOSIDE-DIPHOSPHATE REDUCTASE LARGE CHAIN"/>
    <property type="match status" value="1"/>
</dbReference>
<dbReference type="Gene3D" id="3.20.70.20">
    <property type="match status" value="1"/>
</dbReference>
<dbReference type="KEGG" id="zro:ZYRO0F10956g"/>
<dbReference type="Pfam" id="PF00317">
    <property type="entry name" value="Ribonuc_red_lgN"/>
    <property type="match status" value="1"/>
</dbReference>
<dbReference type="SUPFAM" id="SSF48168">
    <property type="entry name" value="R1 subunit of ribonucleotide reductase, N-terminal domain"/>
    <property type="match status" value="1"/>
</dbReference>
<dbReference type="GeneID" id="8205440"/>
<dbReference type="InterPro" id="IPR013509">
    <property type="entry name" value="RNR_lsu_N"/>
</dbReference>
<dbReference type="SUPFAM" id="SSF51998">
    <property type="entry name" value="PFL-like glycyl radical enzymes"/>
    <property type="match status" value="1"/>
</dbReference>
<evidence type="ECO:0000256" key="5">
    <source>
        <dbReference type="ARBA" id="ARBA00024942"/>
    </source>
</evidence>
<dbReference type="InterPro" id="IPR008926">
    <property type="entry name" value="RNR_R1-su_N"/>
</dbReference>
<evidence type="ECO:0000256" key="3">
    <source>
        <dbReference type="ARBA" id="ARBA00023002"/>
    </source>
</evidence>
<dbReference type="InterPro" id="IPR039718">
    <property type="entry name" value="Rrm1"/>
</dbReference>
<evidence type="ECO:0000259" key="7">
    <source>
        <dbReference type="Pfam" id="PF00317"/>
    </source>
</evidence>
<comment type="similarity">
    <text evidence="1 6">Belongs to the ribonucleoside diphosphate reductase large chain family.</text>
</comment>
<comment type="function">
    <text evidence="5 6">Provides the precursors necessary for DNA synthesis. Catalyzes the biosynthesis of deoxyribonucleotides from the corresponding ribonucleotides.</text>
</comment>
<reference evidence="9 10" key="1">
    <citation type="journal article" date="2009" name="Genome Res.">
        <title>Comparative genomics of protoploid Saccharomycetaceae.</title>
        <authorList>
            <consortium name="The Genolevures Consortium"/>
            <person name="Souciet J.-L."/>
            <person name="Dujon B."/>
            <person name="Gaillardin C."/>
            <person name="Johnston M."/>
            <person name="Baret P.V."/>
            <person name="Cliften P."/>
            <person name="Sherman D.J."/>
            <person name="Weissenbach J."/>
            <person name="Westhof E."/>
            <person name="Wincker P."/>
            <person name="Jubin C."/>
            <person name="Poulain J."/>
            <person name="Barbe V."/>
            <person name="Segurens B."/>
            <person name="Artiguenave F."/>
            <person name="Anthouard V."/>
            <person name="Vacherie B."/>
            <person name="Val M.-E."/>
            <person name="Fulton R.S."/>
            <person name="Minx P."/>
            <person name="Wilson R."/>
            <person name="Durrens P."/>
            <person name="Jean G."/>
            <person name="Marck C."/>
            <person name="Martin T."/>
            <person name="Nikolski M."/>
            <person name="Rolland T."/>
            <person name="Seret M.-L."/>
            <person name="Casaregola S."/>
            <person name="Despons L."/>
            <person name="Fairhead C."/>
            <person name="Fischer G."/>
            <person name="Lafontaine I."/>
            <person name="Leh V."/>
            <person name="Lemaire M."/>
            <person name="de Montigny J."/>
            <person name="Neuveglise C."/>
            <person name="Thierry A."/>
            <person name="Blanc-Lenfle I."/>
            <person name="Bleykasten C."/>
            <person name="Diffels J."/>
            <person name="Fritsch E."/>
            <person name="Frangeul L."/>
            <person name="Goeffon A."/>
            <person name="Jauniaux N."/>
            <person name="Kachouri-Lafond R."/>
            <person name="Payen C."/>
            <person name="Potier S."/>
            <person name="Pribylova L."/>
            <person name="Ozanne C."/>
            <person name="Richard G.-F."/>
            <person name="Sacerdot C."/>
            <person name="Straub M.-L."/>
            <person name="Talla E."/>
        </authorList>
    </citation>
    <scope>NUCLEOTIDE SEQUENCE [LARGE SCALE GENOMIC DNA]</scope>
    <source>
        <strain evidence="9 10">ATCC 2623 / CBS 732 / BCRC 21506 / NBRC 1130 / NCYC 568 / NRRL Y-229</strain>
    </source>
</reference>
<dbReference type="STRING" id="559307.C5DY80"/>
<feature type="domain" description="Ribonucleotide reductase large subunit N-terminal" evidence="7">
    <location>
        <begin position="162"/>
        <end position="235"/>
    </location>
</feature>
<organism evidence="9 10">
    <name type="scientific">Zygosaccharomyces rouxii (strain ATCC 2623 / CBS 732 / NBRC 1130 / NCYC 568 / NRRL Y-229)</name>
    <dbReference type="NCBI Taxonomy" id="559307"/>
    <lineage>
        <taxon>Eukaryota</taxon>
        <taxon>Fungi</taxon>
        <taxon>Dikarya</taxon>
        <taxon>Ascomycota</taxon>
        <taxon>Saccharomycotina</taxon>
        <taxon>Saccharomycetes</taxon>
        <taxon>Saccharomycetales</taxon>
        <taxon>Saccharomycetaceae</taxon>
        <taxon>Zygosaccharomyces</taxon>
    </lineage>
</organism>
<evidence type="ECO:0000256" key="4">
    <source>
        <dbReference type="ARBA" id="ARBA00023116"/>
    </source>
</evidence>
<sequence>MTNIADIGSNANPGYEYNPPLMRQKLRELSFGLNLDYLDFDKIVQKISSGVPDDVEGWQVIRHAAETVASLTSIHPDHSILAARLEIDELHKSLRGITFTENLKQLRSSTRVTSEGDNRVPSKRQKVMRAPKKGVISEEFLQMALKYEKKLNDAIVHERDFNFTYFGWKTLCQSYLIKKNADQIHETPQFLFMRVALAIHGPFEDIDSVIETYELMSRKYFIHASPTLFNAGTVNQYLSSCFLVGMKEDSIEGIFKTLEDTALISKASGGIGIHVSNIRASGAHVSGSNGTSNGIVPMLRVFNNTARYVDQGGNKRPGAYCIYLEPWHSDVFDFLQLRKNHGKDELRARDLFFALWIPDLFMKRVQCNGEWSLFSPDEAPGLSDVYGKEFEELYEQYEATALPMKRVKAQKLWSEILQAQVETGGPFMLYKDSCNLKSNQKNLGTIKSSNLCCEIVEYSSKDETAVCNLASVALPTFVVQVTNKGSIFDFVKLHAVVKTITRNLDRVIDVCKYPIPQAQYSNLRNRPEAIGVQGLADVFLMLRIPYESQEARILNTQIFETIYHAAVETSIELAEEYGAYETFQGSPASQGLLQFDLWGLNEDNYDFLYRDWGELKHRIQNGRGLRNSLLLGPMPTASTSQILGYTESFEPMTSNVYARRVLSGEFINVNQYMVDHFCQLGIWNEKLKNRIIADNGSVQNIQGLPDWIKKIYRTVWEIPQRPLIDMARDRSPFIDQSQSLNLFMKTPTMGKLTSMHFHAWRHGLKTGMYYLRTQAASAAIQFTVNDENTLTGSVELNGSDEEESKTPILGKYPGTTFPKRHIDFFDPKKISIENIVSQKSDSTVGWGEDAYGIHDKTPLSCSGGKENEYCESCSG</sequence>
<dbReference type="InterPro" id="IPR013346">
    <property type="entry name" value="NrdE_NrdA_C"/>
</dbReference>
<proteinExistence type="inferred from homology"/>
<dbReference type="EC" id="1.17.4.1" evidence="2 6"/>
<evidence type="ECO:0000256" key="6">
    <source>
        <dbReference type="RuleBase" id="RU003410"/>
    </source>
</evidence>
<dbReference type="Proteomes" id="UP000008536">
    <property type="component" value="Chromosome F"/>
</dbReference>
<evidence type="ECO:0000256" key="2">
    <source>
        <dbReference type="ARBA" id="ARBA00012274"/>
    </source>
</evidence>
<dbReference type="GO" id="GO:0005524">
    <property type="term" value="F:ATP binding"/>
    <property type="evidence" value="ECO:0007669"/>
    <property type="project" value="InterPro"/>
</dbReference>
<dbReference type="PANTHER" id="PTHR11573:SF28">
    <property type="entry name" value="RIBONUCLEOSIDE-DIPHOSPHATE REDUCTASE"/>
    <property type="match status" value="1"/>
</dbReference>
<dbReference type="GO" id="GO:0009263">
    <property type="term" value="P:deoxyribonucleotide biosynthetic process"/>
    <property type="evidence" value="ECO:0007669"/>
    <property type="project" value="UniProtKB-KW"/>
</dbReference>
<dbReference type="GO" id="GO:0005971">
    <property type="term" value="C:ribonucleoside-diphosphate reductase complex"/>
    <property type="evidence" value="ECO:0007669"/>
    <property type="project" value="TreeGrafter"/>
</dbReference>
<feature type="domain" description="Ribonucleotide reductase large subunit C-terminal" evidence="8">
    <location>
        <begin position="239"/>
        <end position="770"/>
    </location>
</feature>